<dbReference type="EMBL" id="WTYA01000002">
    <property type="protein sequence ID" value="MXP28106.1"/>
    <property type="molecule type" value="Genomic_DNA"/>
</dbReference>
<proteinExistence type="predicted"/>
<dbReference type="InterPro" id="IPR009061">
    <property type="entry name" value="DNA-bd_dom_put_sf"/>
</dbReference>
<dbReference type="OrthoDB" id="8451504at2"/>
<evidence type="ECO:0000313" key="3">
    <source>
        <dbReference type="Proteomes" id="UP000439780"/>
    </source>
</evidence>
<evidence type="ECO:0000313" key="2">
    <source>
        <dbReference type="EMBL" id="MXP28106.1"/>
    </source>
</evidence>
<dbReference type="GO" id="GO:0003677">
    <property type="term" value="F:DNA binding"/>
    <property type="evidence" value="ECO:0007669"/>
    <property type="project" value="InterPro"/>
</dbReference>
<name>A0A845AHS3_9SPHN</name>
<keyword evidence="3" id="KW-1185">Reference proteome</keyword>
<dbReference type="Gene3D" id="1.10.1660.10">
    <property type="match status" value="1"/>
</dbReference>
<feature type="domain" description="HTH merR-type" evidence="1">
    <location>
        <begin position="11"/>
        <end position="72"/>
    </location>
</feature>
<accession>A0A845AHS3</accession>
<dbReference type="RefSeq" id="WP_160752375.1">
    <property type="nucleotide sequence ID" value="NZ_WTYA01000002.1"/>
</dbReference>
<reference evidence="2 3" key="1">
    <citation type="submission" date="2019-12" db="EMBL/GenBank/DDBJ databases">
        <title>Genomic-based taxomic classification of the family Erythrobacteraceae.</title>
        <authorList>
            <person name="Xu L."/>
        </authorList>
    </citation>
    <scope>NUCLEOTIDE SEQUENCE [LARGE SCALE GENOMIC DNA]</scope>
    <source>
        <strain evidence="2 3">KEMB 9005-328</strain>
    </source>
</reference>
<dbReference type="GO" id="GO:0006355">
    <property type="term" value="P:regulation of DNA-templated transcription"/>
    <property type="evidence" value="ECO:0007669"/>
    <property type="project" value="InterPro"/>
</dbReference>
<protein>
    <submittedName>
        <fullName evidence="2">MerR family transcriptional regulator</fullName>
    </submittedName>
</protein>
<sequence length="232" mass="26059">MERILTLTQFTPAEAERITGATTVTQRDWRRRGILTKRGEGHARYDLFDLSEMMALKLLSERGISLDDAATVADWCAMGIGYRALLWVNAYEGDHLRTNEARGLPEQILELGEQEVALLRKAANEARVQLPEGLESRARWGDKGSWLAQQVYREKFKTGVVPGELFIWWANGDHLFHDSFDQARGDMTTDDERLAGPALLLDLQSLASALLTKSGRALVHVEFPDLPEKPDA</sequence>
<dbReference type="InterPro" id="IPR000551">
    <property type="entry name" value="MerR-type_HTH_dom"/>
</dbReference>
<comment type="caution">
    <text evidence="2">The sequence shown here is derived from an EMBL/GenBank/DDBJ whole genome shotgun (WGS) entry which is preliminary data.</text>
</comment>
<gene>
    <name evidence="2" type="ORF">GRI58_04625</name>
</gene>
<dbReference type="SUPFAM" id="SSF46955">
    <property type="entry name" value="Putative DNA-binding domain"/>
    <property type="match status" value="1"/>
</dbReference>
<dbReference type="Proteomes" id="UP000439780">
    <property type="component" value="Unassembled WGS sequence"/>
</dbReference>
<dbReference type="Pfam" id="PF13411">
    <property type="entry name" value="MerR_1"/>
    <property type="match status" value="1"/>
</dbReference>
<organism evidence="2 3">
    <name type="scientific">Qipengyuania algicida</name>
    <dbReference type="NCBI Taxonomy" id="1836209"/>
    <lineage>
        <taxon>Bacteria</taxon>
        <taxon>Pseudomonadati</taxon>
        <taxon>Pseudomonadota</taxon>
        <taxon>Alphaproteobacteria</taxon>
        <taxon>Sphingomonadales</taxon>
        <taxon>Erythrobacteraceae</taxon>
        <taxon>Qipengyuania</taxon>
    </lineage>
</organism>
<evidence type="ECO:0000259" key="1">
    <source>
        <dbReference type="Pfam" id="PF13411"/>
    </source>
</evidence>
<dbReference type="AlphaFoldDB" id="A0A845AHS3"/>